<dbReference type="PANTHER" id="PTHR32518:SF3">
    <property type="entry name" value="4-ALPHA-GLUCANOTRANSFERASE"/>
    <property type="match status" value="1"/>
</dbReference>
<dbReference type="InterPro" id="IPR002044">
    <property type="entry name" value="CBM20"/>
</dbReference>
<dbReference type="InterPro" id="IPR017853">
    <property type="entry name" value="GH"/>
</dbReference>
<keyword evidence="9" id="KW-0119">Carbohydrate metabolism</keyword>
<dbReference type="PROSITE" id="PS51166">
    <property type="entry name" value="CBM20"/>
    <property type="match status" value="1"/>
</dbReference>
<accession>A0A3N4MEJ9</accession>
<reference evidence="14" key="1">
    <citation type="submission" date="2018-11" db="EMBL/GenBank/DDBJ databases">
        <title>Chitinophaga lutea sp.nov., isolate from arsenic contaminated soil.</title>
        <authorList>
            <person name="Zong Y."/>
        </authorList>
    </citation>
    <scope>NUCLEOTIDE SEQUENCE [LARGE SCALE GENOMIC DNA]</scope>
    <source>
        <strain evidence="14">YLT18</strain>
    </source>
</reference>
<dbReference type="RefSeq" id="WP_120515633.1">
    <property type="nucleotide sequence ID" value="NZ_QXZY01000003.1"/>
</dbReference>
<dbReference type="GO" id="GO:0004134">
    <property type="term" value="F:4-alpha-glucanotransferase activity"/>
    <property type="evidence" value="ECO:0007669"/>
    <property type="project" value="UniProtKB-EC"/>
</dbReference>
<evidence type="ECO:0000256" key="1">
    <source>
        <dbReference type="ARBA" id="ARBA00000439"/>
    </source>
</evidence>
<dbReference type="InterPro" id="IPR003385">
    <property type="entry name" value="Glyco_hydro_77"/>
</dbReference>
<gene>
    <name evidence="13" type="ORF">EG028_03305</name>
</gene>
<comment type="similarity">
    <text evidence="3">Belongs to the disproportionating enzyme family.</text>
</comment>
<evidence type="ECO:0000256" key="11">
    <source>
        <dbReference type="ARBA" id="ARBA00031501"/>
    </source>
</evidence>
<dbReference type="SMART" id="SM01065">
    <property type="entry name" value="CBM_2"/>
    <property type="match status" value="1"/>
</dbReference>
<dbReference type="GO" id="GO:0005975">
    <property type="term" value="P:carbohydrate metabolic process"/>
    <property type="evidence" value="ECO:0007669"/>
    <property type="project" value="InterPro"/>
</dbReference>
<evidence type="ECO:0000256" key="9">
    <source>
        <dbReference type="ARBA" id="ARBA00023277"/>
    </source>
</evidence>
<evidence type="ECO:0000256" key="10">
    <source>
        <dbReference type="ARBA" id="ARBA00031423"/>
    </source>
</evidence>
<dbReference type="EMBL" id="RMBX01000002">
    <property type="protein sequence ID" value="RPD42221.1"/>
    <property type="molecule type" value="Genomic_DNA"/>
</dbReference>
<keyword evidence="6" id="KW-0963">Cytoplasm</keyword>
<organism evidence="13 14">
    <name type="scientific">Chitinophaga barathri</name>
    <dbReference type="NCBI Taxonomy" id="1647451"/>
    <lineage>
        <taxon>Bacteria</taxon>
        <taxon>Pseudomonadati</taxon>
        <taxon>Bacteroidota</taxon>
        <taxon>Chitinophagia</taxon>
        <taxon>Chitinophagales</taxon>
        <taxon>Chitinophagaceae</taxon>
        <taxon>Chitinophaga</taxon>
    </lineage>
</organism>
<dbReference type="InterPro" id="IPR013784">
    <property type="entry name" value="Carb-bd-like_fold"/>
</dbReference>
<comment type="catalytic activity">
    <reaction evidence="1">
        <text>Transfers a segment of a (1-&gt;4)-alpha-D-glucan to a new position in an acceptor, which may be glucose or a (1-&gt;4)-alpha-D-glucan.</text>
        <dbReference type="EC" id="2.4.1.25"/>
    </reaction>
</comment>
<name>A0A3N4MEJ9_9BACT</name>
<dbReference type="InterPro" id="IPR013783">
    <property type="entry name" value="Ig-like_fold"/>
</dbReference>
<feature type="domain" description="CBM20" evidence="12">
    <location>
        <begin position="108"/>
        <end position="212"/>
    </location>
</feature>
<dbReference type="PANTHER" id="PTHR32518">
    <property type="match status" value="1"/>
</dbReference>
<dbReference type="Gene3D" id="2.60.40.10">
    <property type="entry name" value="Immunoglobulins"/>
    <property type="match status" value="1"/>
</dbReference>
<dbReference type="EC" id="2.4.1.25" evidence="4"/>
<comment type="subcellular location">
    <subcellularLocation>
        <location evidence="2">Cytoplasm</location>
    </subcellularLocation>
</comment>
<evidence type="ECO:0000256" key="8">
    <source>
        <dbReference type="ARBA" id="ARBA00022679"/>
    </source>
</evidence>
<evidence type="ECO:0000256" key="2">
    <source>
        <dbReference type="ARBA" id="ARBA00004496"/>
    </source>
</evidence>
<dbReference type="GO" id="GO:2001070">
    <property type="term" value="F:starch binding"/>
    <property type="evidence" value="ECO:0007669"/>
    <property type="project" value="InterPro"/>
</dbReference>
<protein>
    <recommendedName>
        <fullName evidence="5">4-alpha-glucanotransferase</fullName>
        <ecNumber evidence="4">2.4.1.25</ecNumber>
    </recommendedName>
    <alternativeName>
        <fullName evidence="10">Amylomaltase</fullName>
    </alternativeName>
    <alternativeName>
        <fullName evidence="11">Disproportionating enzyme</fullName>
    </alternativeName>
</protein>
<dbReference type="AlphaFoldDB" id="A0A3N4MEJ9"/>
<comment type="caution">
    <text evidence="13">The sequence shown here is derived from an EMBL/GenBank/DDBJ whole genome shotgun (WGS) entry which is preliminary data.</text>
</comment>
<dbReference type="SUPFAM" id="SSF51445">
    <property type="entry name" value="(Trans)glycosidases"/>
    <property type="match status" value="1"/>
</dbReference>
<evidence type="ECO:0000259" key="12">
    <source>
        <dbReference type="PROSITE" id="PS51166"/>
    </source>
</evidence>
<evidence type="ECO:0000256" key="5">
    <source>
        <dbReference type="ARBA" id="ARBA00020295"/>
    </source>
</evidence>
<proteinExistence type="inferred from homology"/>
<evidence type="ECO:0000256" key="6">
    <source>
        <dbReference type="ARBA" id="ARBA00022490"/>
    </source>
</evidence>
<dbReference type="GO" id="GO:0005737">
    <property type="term" value="C:cytoplasm"/>
    <property type="evidence" value="ECO:0007669"/>
    <property type="project" value="UniProtKB-SubCell"/>
</dbReference>
<evidence type="ECO:0000256" key="4">
    <source>
        <dbReference type="ARBA" id="ARBA00012560"/>
    </source>
</evidence>
<dbReference type="Pfam" id="PF02446">
    <property type="entry name" value="Glyco_hydro_77"/>
    <property type="match status" value="1"/>
</dbReference>
<keyword evidence="7" id="KW-0328">Glycosyltransferase</keyword>
<evidence type="ECO:0000313" key="13">
    <source>
        <dbReference type="EMBL" id="RPD42221.1"/>
    </source>
</evidence>
<dbReference type="OrthoDB" id="9811841at2"/>
<dbReference type="Pfam" id="PF00686">
    <property type="entry name" value="CBM_20"/>
    <property type="match status" value="1"/>
</dbReference>
<dbReference type="SUPFAM" id="SSF49452">
    <property type="entry name" value="Starch-binding domain-like"/>
    <property type="match status" value="1"/>
</dbReference>
<evidence type="ECO:0000256" key="7">
    <source>
        <dbReference type="ARBA" id="ARBA00022676"/>
    </source>
</evidence>
<dbReference type="Gene3D" id="3.20.20.80">
    <property type="entry name" value="Glycosidases"/>
    <property type="match status" value="3"/>
</dbReference>
<evidence type="ECO:0000313" key="14">
    <source>
        <dbReference type="Proteomes" id="UP000279089"/>
    </source>
</evidence>
<keyword evidence="14" id="KW-1185">Reference proteome</keyword>
<evidence type="ECO:0000256" key="3">
    <source>
        <dbReference type="ARBA" id="ARBA00005684"/>
    </source>
</evidence>
<dbReference type="Proteomes" id="UP000279089">
    <property type="component" value="Unassembled WGS sequence"/>
</dbReference>
<keyword evidence="8 13" id="KW-0808">Transferase</keyword>
<sequence>MTLRFFVRFSTSWGQQLSLALHTGSVLPMTWYDQDHWTIELEWDLPELRYHYIFTHGWDLPEQAERRLVLLPGEQELTIRDEWRQPGRVADSLMKAPFRDVYFYHSPENVERSASHYFQVSAPLLESGREVWLTGSVEALGNWDTTAAVKMRAREDGRFAADVNILPGEAVEYKYLLDGREYEAGENRSFHSSGPSLIDDNYARFNYQPWKGAGVAVPVFSLRSENGLGCGEFADLRLLADWAASTGQRLVQLLPVNDTIADHSWKDSYPYAAISAFALHPMYIHLPGLGKADGYAAMQSTLNALPDMDYETTIRFKTQALKTFYQSFKADETYGGWVNANRYWLEPYAVFCNARDNNNERGFYYFVQYHLHLQLSEAVAYAHSKGIAIKGDLPVGMYLHSADVSFMPELFDTTVQAGAPPDEFAEKGQNWGFPAYNWPIMEATGYSWWKQRLQHMAQYFSAFRIDHVLGFFRLWQIPRREKEGILGYFHPAKPLTEQEIFDWGIPFTHARYCEPYITDAVLYSIFSGDAVKVRSIYLEPAGDGHYRLRDVYRHQADITEEDPDIRQGLYDLIANVIFVEPSPGEFHPRFDLHRTASFLALDIAVQESLKQLSTHFFYHRHDELWEKEALRKLPVLQSATDMLVCGEDLGMVPHCVPGVLQRLGILSLEVLPMPKQAGQTPAQAPYLSVVTPSTHDMSTLRGYAPGNEEEIIRLHLQSPAMWCILQMQDWLALDTTLPQRTPEEERINVPAITPWYWRYRMPLTLETLCASQQLTEKMLAMVKEGGR</sequence>